<comment type="similarity">
    <text evidence="2">Belongs to the ACC deaminase/D-cysteine desulfhydrase family.</text>
</comment>
<dbReference type="InterPro" id="IPR001926">
    <property type="entry name" value="TrpB-like_PALP"/>
</dbReference>
<dbReference type="PANTHER" id="PTHR43780">
    <property type="entry name" value="1-AMINOCYCLOPROPANE-1-CARBOXYLATE DEAMINASE-RELATED"/>
    <property type="match status" value="1"/>
</dbReference>
<dbReference type="InterPro" id="IPR036052">
    <property type="entry name" value="TrpB-like_PALP_sf"/>
</dbReference>
<dbReference type="GO" id="GO:0019148">
    <property type="term" value="F:D-cysteine desulfhydrase activity"/>
    <property type="evidence" value="ECO:0007669"/>
    <property type="project" value="TreeGrafter"/>
</dbReference>
<dbReference type="AlphaFoldDB" id="A0A1K1QXE4"/>
<evidence type="ECO:0000259" key="6">
    <source>
        <dbReference type="Pfam" id="PF00291"/>
    </source>
</evidence>
<feature type="modified residue" description="N6-(pyridoxal phosphate)lysine" evidence="5">
    <location>
        <position position="36"/>
    </location>
</feature>
<sequence length="302" mass="33938">MKVLNQQVQLPILTEKNISLYIKREDMLHPFISGNKFRKLKYNLLQAQQLNAKSILTFGGAFSNHIAATAYAGKENGIKTIGVIRGEELAGKWQQNPTLSFAKKNGMEFKFVSRETYRKKNNPDFLTELKHQYKDSFILPEGGANDLAVKGCEEILTAEDSMFNIVCSAVGTGGTIAGVINSTNKNQRVLGFPALKGDFLKEDICKFAHKTNWELLKDYHFGGYAKVTQELIEFINYFRTETNIPLDPIYTAKMLFGILDLVRKDYFAPGTKIVAIHTGGLQGIEGMNSLLKKKKLPLINEY</sequence>
<comment type="cofactor">
    <cofactor evidence="1">
        <name>pyridoxal 5'-phosphate</name>
        <dbReference type="ChEBI" id="CHEBI:597326"/>
    </cofactor>
</comment>
<feature type="active site" description="Nucleophile" evidence="4">
    <location>
        <position position="63"/>
    </location>
</feature>
<keyword evidence="8" id="KW-1185">Reference proteome</keyword>
<dbReference type="InterPro" id="IPR027278">
    <property type="entry name" value="ACCD_DCysDesulf"/>
</dbReference>
<evidence type="ECO:0000313" key="8">
    <source>
        <dbReference type="Proteomes" id="UP000183257"/>
    </source>
</evidence>
<dbReference type="Proteomes" id="UP000183257">
    <property type="component" value="Unassembled WGS sequence"/>
</dbReference>
<evidence type="ECO:0000256" key="5">
    <source>
        <dbReference type="PIRSR" id="PIRSR006278-2"/>
    </source>
</evidence>
<evidence type="ECO:0000256" key="2">
    <source>
        <dbReference type="ARBA" id="ARBA00008639"/>
    </source>
</evidence>
<evidence type="ECO:0000313" key="7">
    <source>
        <dbReference type="EMBL" id="SFW64610.1"/>
    </source>
</evidence>
<dbReference type="PIRSF" id="PIRSF006278">
    <property type="entry name" value="ACCD_DCysDesulf"/>
    <property type="match status" value="1"/>
</dbReference>
<dbReference type="SUPFAM" id="SSF53686">
    <property type="entry name" value="Tryptophan synthase beta subunit-like PLP-dependent enzymes"/>
    <property type="match status" value="1"/>
</dbReference>
<evidence type="ECO:0000256" key="4">
    <source>
        <dbReference type="PIRSR" id="PIRSR006278-1"/>
    </source>
</evidence>
<name>A0A1K1QXE4_9FLAO</name>
<dbReference type="EMBL" id="FPIY01000005">
    <property type="protein sequence ID" value="SFW64610.1"/>
    <property type="molecule type" value="Genomic_DNA"/>
</dbReference>
<keyword evidence="3 5" id="KW-0663">Pyridoxal phosphate</keyword>
<accession>A0A1K1QXE4</accession>
<dbReference type="RefSeq" id="WP_072304696.1">
    <property type="nucleotide sequence ID" value="NZ_FPIY01000005.1"/>
</dbReference>
<dbReference type="STRING" id="76595.SAMN05660313_03078"/>
<feature type="domain" description="Tryptophan synthase beta chain-like PALP" evidence="6">
    <location>
        <begin position="9"/>
        <end position="279"/>
    </location>
</feature>
<dbReference type="Pfam" id="PF00291">
    <property type="entry name" value="PALP"/>
    <property type="match status" value="1"/>
</dbReference>
<organism evidence="7 8">
    <name type="scientific">Cellulophaga fucicola</name>
    <dbReference type="NCBI Taxonomy" id="76595"/>
    <lineage>
        <taxon>Bacteria</taxon>
        <taxon>Pseudomonadati</taxon>
        <taxon>Bacteroidota</taxon>
        <taxon>Flavobacteriia</taxon>
        <taxon>Flavobacteriales</taxon>
        <taxon>Flavobacteriaceae</taxon>
        <taxon>Cellulophaga</taxon>
    </lineage>
</organism>
<dbReference type="Gene3D" id="3.40.50.1100">
    <property type="match status" value="2"/>
</dbReference>
<dbReference type="OrthoDB" id="9801249at2"/>
<reference evidence="8" key="1">
    <citation type="submission" date="2016-11" db="EMBL/GenBank/DDBJ databases">
        <authorList>
            <person name="Varghese N."/>
            <person name="Submissions S."/>
        </authorList>
    </citation>
    <scope>NUCLEOTIDE SEQUENCE [LARGE SCALE GENOMIC DNA]</scope>
    <source>
        <strain evidence="8">DSM 24786</strain>
    </source>
</reference>
<proteinExistence type="inferred from homology"/>
<evidence type="ECO:0000256" key="3">
    <source>
        <dbReference type="ARBA" id="ARBA00022898"/>
    </source>
</evidence>
<protein>
    <submittedName>
        <fullName evidence="7">1-aminocyclopropane-1-carboxylate deaminase</fullName>
    </submittedName>
</protein>
<dbReference type="PANTHER" id="PTHR43780:SF2">
    <property type="entry name" value="1-AMINOCYCLOPROPANE-1-CARBOXYLATE DEAMINASE-RELATED"/>
    <property type="match status" value="1"/>
</dbReference>
<gene>
    <name evidence="7" type="ORF">SAMN05660313_03078</name>
</gene>
<evidence type="ECO:0000256" key="1">
    <source>
        <dbReference type="ARBA" id="ARBA00001933"/>
    </source>
</evidence>